<dbReference type="Proteomes" id="UP000187158">
    <property type="component" value="Unassembled WGS sequence"/>
</dbReference>
<organism evidence="3 4">
    <name type="scientific">Paenibacillus odorifer</name>
    <dbReference type="NCBI Taxonomy" id="189426"/>
    <lineage>
        <taxon>Bacteria</taxon>
        <taxon>Bacillati</taxon>
        <taxon>Bacillota</taxon>
        <taxon>Bacilli</taxon>
        <taxon>Bacillales</taxon>
        <taxon>Paenibacillaceae</taxon>
        <taxon>Paenibacillus</taxon>
    </lineage>
</organism>
<evidence type="ECO:0008006" key="5">
    <source>
        <dbReference type="Google" id="ProtNLM"/>
    </source>
</evidence>
<feature type="domain" description="WsaF N-terminal" evidence="1">
    <location>
        <begin position="51"/>
        <end position="207"/>
    </location>
</feature>
<protein>
    <recommendedName>
        <fullName evidence="5">Glycosyl transferase family 1 domain-containing protein</fullName>
    </recommendedName>
</protein>
<dbReference type="InterPro" id="IPR055050">
    <property type="entry name" value="WsaF_C"/>
</dbReference>
<evidence type="ECO:0000313" key="4">
    <source>
        <dbReference type="Proteomes" id="UP000187158"/>
    </source>
</evidence>
<dbReference type="Pfam" id="PF21374">
    <property type="entry name" value="WsaF_N"/>
    <property type="match status" value="1"/>
</dbReference>
<dbReference type="Gene3D" id="3.40.50.11090">
    <property type="match status" value="1"/>
</dbReference>
<dbReference type="RefSeq" id="WP_076220727.1">
    <property type="nucleotide sequence ID" value="NZ_MPTJ01000011.1"/>
</dbReference>
<keyword evidence="4" id="KW-1185">Reference proteome</keyword>
<name>A0ABX3GG77_9BACL</name>
<dbReference type="InterPro" id="IPR048510">
    <property type="entry name" value="WsaF_N"/>
</dbReference>
<evidence type="ECO:0000259" key="1">
    <source>
        <dbReference type="Pfam" id="PF21374"/>
    </source>
</evidence>
<proteinExistence type="predicted"/>
<sequence length="420" mass="48448">MSRLIEHILRKAKNNKVIKKAYQSTVNSYLNSHIGEITPFNPRSTSFEKRRINLLVPSINQEHLFGGISTAINFFDQLYKYEQDSFRRIITTDAAPNSEDLLKFSGYTHVSSENDVDGNSQIVSFNDRYNKTIPVGKEDIFIATSWWTAYFAQRIVKWQAEFYNQKPKRIIYFIQDFEPGFYSWSSQYSLALSTYLYKGEQIAVFNSSLLKNFFNNHGYKFTEEYYFEPKLNSSLKKHLISFDKMEKKKKILIYGRPSVARNAFALIVESLRIWVWTQPNADQWEVISAGEHHSDVEIGNGVVIKSKGKMSLEDYANELKESALGVSLMISPHPSYPPLEMAHFGILVLTNNYENKNLSELHHNIYSLDNISPDSIAAQLTKLCTEFEGNKKAGDKESMADYLSEGEQFLFIQELSEKLK</sequence>
<feature type="domain" description="WsaF C-terminal" evidence="2">
    <location>
        <begin position="249"/>
        <end position="380"/>
    </location>
</feature>
<accession>A0ABX3GG77</accession>
<evidence type="ECO:0000313" key="3">
    <source>
        <dbReference type="EMBL" id="OMD05023.1"/>
    </source>
</evidence>
<dbReference type="Gene3D" id="3.40.50.2000">
    <property type="entry name" value="Glycogen Phosphorylase B"/>
    <property type="match status" value="1"/>
</dbReference>
<gene>
    <name evidence="3" type="ORF">BSO21_31705</name>
</gene>
<dbReference type="Pfam" id="PF22772">
    <property type="entry name" value="WsaF_C"/>
    <property type="match status" value="1"/>
</dbReference>
<reference evidence="3 4" key="1">
    <citation type="submission" date="2016-11" db="EMBL/GenBank/DDBJ databases">
        <title>Paenibacillus species isolates.</title>
        <authorList>
            <person name="Beno S.M."/>
        </authorList>
    </citation>
    <scope>NUCLEOTIDE SEQUENCE [LARGE SCALE GENOMIC DNA]</scope>
    <source>
        <strain evidence="3 4">FSL H7-0433</strain>
    </source>
</reference>
<evidence type="ECO:0000259" key="2">
    <source>
        <dbReference type="Pfam" id="PF22772"/>
    </source>
</evidence>
<comment type="caution">
    <text evidence="3">The sequence shown here is derived from an EMBL/GenBank/DDBJ whole genome shotgun (WGS) entry which is preliminary data.</text>
</comment>
<dbReference type="EMBL" id="MPVP01000478">
    <property type="protein sequence ID" value="OMD05023.1"/>
    <property type="molecule type" value="Genomic_DNA"/>
</dbReference>